<feature type="transmembrane region" description="Helical" evidence="1">
    <location>
        <begin position="64"/>
        <end position="86"/>
    </location>
</feature>
<name>A0A024T9J6_9STRA</name>
<keyword evidence="1" id="KW-0472">Membrane</keyword>
<keyword evidence="1" id="KW-0812">Transmembrane</keyword>
<evidence type="ECO:0000256" key="1">
    <source>
        <dbReference type="SAM" id="Phobius"/>
    </source>
</evidence>
<proteinExistence type="predicted"/>
<gene>
    <name evidence="2" type="ORF">H310_15165</name>
</gene>
<dbReference type="InterPro" id="IPR027948">
    <property type="entry name" value="DUF4436"/>
</dbReference>
<dbReference type="RefSeq" id="XP_008881374.1">
    <property type="nucleotide sequence ID" value="XM_008883152.1"/>
</dbReference>
<sequence length="94" mass="10281">MYVLLVFVGIWIVTFAIGYIGCMAVIWKRRAPDNPVIFIAALFAVPAFRNTCPGNPPYGVLFDVLSTFFAIGVICTFLVLVSVAYMTKPKAATT</sequence>
<dbReference type="Pfam" id="PF14494">
    <property type="entry name" value="DUF4436"/>
    <property type="match status" value="1"/>
</dbReference>
<protein>
    <submittedName>
        <fullName evidence="2">Uncharacterized protein</fullName>
    </submittedName>
</protein>
<keyword evidence="1" id="KW-1133">Transmembrane helix</keyword>
<dbReference type="AlphaFoldDB" id="A0A024T9J6"/>
<dbReference type="VEuPathDB" id="FungiDB:H310_15165"/>
<feature type="transmembrane region" description="Helical" evidence="1">
    <location>
        <begin position="6"/>
        <end position="27"/>
    </location>
</feature>
<dbReference type="EMBL" id="KI914152">
    <property type="protein sequence ID" value="ETV89992.1"/>
    <property type="molecule type" value="Genomic_DNA"/>
</dbReference>
<reference evidence="2" key="1">
    <citation type="submission" date="2013-12" db="EMBL/GenBank/DDBJ databases">
        <title>The Genome Sequence of Aphanomyces invadans NJM9701.</title>
        <authorList>
            <consortium name="The Broad Institute Genomics Platform"/>
            <person name="Russ C."/>
            <person name="Tyler B."/>
            <person name="van West P."/>
            <person name="Dieguez-Uribeondo J."/>
            <person name="Young S.K."/>
            <person name="Zeng Q."/>
            <person name="Gargeya S."/>
            <person name="Fitzgerald M."/>
            <person name="Abouelleil A."/>
            <person name="Alvarado L."/>
            <person name="Chapman S.B."/>
            <person name="Gainer-Dewar J."/>
            <person name="Goldberg J."/>
            <person name="Griggs A."/>
            <person name="Gujja S."/>
            <person name="Hansen M."/>
            <person name="Howarth C."/>
            <person name="Imamovic A."/>
            <person name="Ireland A."/>
            <person name="Larimer J."/>
            <person name="McCowan C."/>
            <person name="Murphy C."/>
            <person name="Pearson M."/>
            <person name="Poon T.W."/>
            <person name="Priest M."/>
            <person name="Roberts A."/>
            <person name="Saif S."/>
            <person name="Shea T."/>
            <person name="Sykes S."/>
            <person name="Wortman J."/>
            <person name="Nusbaum C."/>
            <person name="Birren B."/>
        </authorList>
    </citation>
    <scope>NUCLEOTIDE SEQUENCE [LARGE SCALE GENOMIC DNA]</scope>
    <source>
        <strain evidence="2">NJM9701</strain>
    </source>
</reference>
<dbReference type="GeneID" id="20092215"/>
<evidence type="ECO:0000313" key="2">
    <source>
        <dbReference type="EMBL" id="ETV89992.1"/>
    </source>
</evidence>
<organism evidence="2">
    <name type="scientific">Aphanomyces invadans</name>
    <dbReference type="NCBI Taxonomy" id="157072"/>
    <lineage>
        <taxon>Eukaryota</taxon>
        <taxon>Sar</taxon>
        <taxon>Stramenopiles</taxon>
        <taxon>Oomycota</taxon>
        <taxon>Saprolegniomycetes</taxon>
        <taxon>Saprolegniales</taxon>
        <taxon>Verrucalvaceae</taxon>
        <taxon>Aphanomyces</taxon>
    </lineage>
</organism>
<dbReference type="OrthoDB" id="64994at2759"/>
<accession>A0A024T9J6</accession>